<protein>
    <submittedName>
        <fullName evidence="1">Uncharacterized protein</fullName>
    </submittedName>
</protein>
<dbReference type="AlphaFoldDB" id="A0A024FU67"/>
<evidence type="ECO:0000313" key="1">
    <source>
        <dbReference type="EMBL" id="CCI10670.1"/>
    </source>
</evidence>
<comment type="caution">
    <text evidence="1">The sequence shown here is derived from an EMBL/GenBank/DDBJ whole genome shotgun (WGS) entry which is preliminary data.</text>
</comment>
<proteinExistence type="predicted"/>
<dbReference type="InParanoid" id="A0A024FU67"/>
<dbReference type="EMBL" id="CAIX01000341">
    <property type="protein sequence ID" value="CCI10670.1"/>
    <property type="molecule type" value="Genomic_DNA"/>
</dbReference>
<sequence>MIYMTKPKPLFYREMKKTTLALFELSLVESVNQRLLYQAQIAHIRAQLYPGYHQVELALVELDRRSCRYAISRADVLRKLKASVTAALNQSKMESIRHQFQEIYQNQTSMIWRLLKRWILTISTRILVTATLEPVQPQRSKYIDSFNEWVDSYTQVQADYTTSIDSQGPQLVEEDRTDQSEGWILNTDKSHNCRGIKSEISLKTTSDGARTLLRARIFFASQL</sequence>
<reference evidence="1 2" key="1">
    <citation type="submission" date="2012-05" db="EMBL/GenBank/DDBJ databases">
        <title>Recombination and specialization in a pathogen metapopulation.</title>
        <authorList>
            <person name="Gardiner A."/>
            <person name="Kemen E."/>
            <person name="Schultz-Larsen T."/>
            <person name="MacLean D."/>
            <person name="Van Oosterhout C."/>
            <person name="Jones J.D.G."/>
        </authorList>
    </citation>
    <scope>NUCLEOTIDE SEQUENCE [LARGE SCALE GENOMIC DNA]</scope>
    <source>
        <strain evidence="1 2">Ac Nc2</strain>
    </source>
</reference>
<accession>A0A024FU67</accession>
<dbReference type="OrthoDB" id="1926212at2759"/>
<organism evidence="1 2">
    <name type="scientific">Albugo candida</name>
    <dbReference type="NCBI Taxonomy" id="65357"/>
    <lineage>
        <taxon>Eukaryota</taxon>
        <taxon>Sar</taxon>
        <taxon>Stramenopiles</taxon>
        <taxon>Oomycota</taxon>
        <taxon>Peronosporomycetes</taxon>
        <taxon>Albuginales</taxon>
        <taxon>Albuginaceae</taxon>
        <taxon>Albugo</taxon>
    </lineage>
</organism>
<name>A0A024FU67_9STRA</name>
<keyword evidence="2" id="KW-1185">Reference proteome</keyword>
<evidence type="ECO:0000313" key="2">
    <source>
        <dbReference type="Proteomes" id="UP000053237"/>
    </source>
</evidence>
<dbReference type="Proteomes" id="UP000053237">
    <property type="component" value="Unassembled WGS sequence"/>
</dbReference>
<gene>
    <name evidence="1" type="ORF">BN9_112150</name>
</gene>